<reference evidence="3 4" key="1">
    <citation type="submission" date="2019-02" db="EMBL/GenBank/DDBJ databases">
        <title>Deep-cultivation of Planctomycetes and their phenomic and genomic characterization uncovers novel biology.</title>
        <authorList>
            <person name="Wiegand S."/>
            <person name="Jogler M."/>
            <person name="Boedeker C."/>
            <person name="Pinto D."/>
            <person name="Vollmers J."/>
            <person name="Rivas-Marin E."/>
            <person name="Kohn T."/>
            <person name="Peeters S.H."/>
            <person name="Heuer A."/>
            <person name="Rast P."/>
            <person name="Oberbeckmann S."/>
            <person name="Bunk B."/>
            <person name="Jeske O."/>
            <person name="Meyerdierks A."/>
            <person name="Storesund J.E."/>
            <person name="Kallscheuer N."/>
            <person name="Luecker S."/>
            <person name="Lage O.M."/>
            <person name="Pohl T."/>
            <person name="Merkel B.J."/>
            <person name="Hornburger P."/>
            <person name="Mueller R.-W."/>
            <person name="Bruemmer F."/>
            <person name="Labrenz M."/>
            <person name="Spormann A.M."/>
            <person name="Op den Camp H."/>
            <person name="Overmann J."/>
            <person name="Amann R."/>
            <person name="Jetten M.S.M."/>
            <person name="Mascher T."/>
            <person name="Medema M.H."/>
            <person name="Devos D.P."/>
            <person name="Kaster A.-K."/>
            <person name="Ovreas L."/>
            <person name="Rohde M."/>
            <person name="Galperin M.Y."/>
            <person name="Jogler C."/>
        </authorList>
    </citation>
    <scope>NUCLEOTIDE SEQUENCE [LARGE SCALE GENOMIC DNA]</scope>
    <source>
        <strain evidence="3 4">CA12</strain>
    </source>
</reference>
<dbReference type="EMBL" id="CP036265">
    <property type="protein sequence ID" value="QDT16001.1"/>
    <property type="molecule type" value="Genomic_DNA"/>
</dbReference>
<gene>
    <name evidence="3" type="ORF">CA12_20990</name>
</gene>
<dbReference type="OrthoDB" id="9808428at2"/>
<accession>A0A517P9F4</accession>
<dbReference type="AlphaFoldDB" id="A0A517P9F4"/>
<evidence type="ECO:0000313" key="4">
    <source>
        <dbReference type="Proteomes" id="UP000318741"/>
    </source>
</evidence>
<dbReference type="PANTHER" id="PTHR36558:SF1">
    <property type="entry name" value="RESTRICTION ENDONUCLEASE DOMAIN-CONTAINING PROTEIN-RELATED"/>
    <property type="match status" value="1"/>
</dbReference>
<protein>
    <recommendedName>
        <fullName evidence="2">Putative restriction endonuclease domain-containing protein</fullName>
    </recommendedName>
</protein>
<dbReference type="Proteomes" id="UP000318741">
    <property type="component" value="Chromosome"/>
</dbReference>
<dbReference type="RefSeq" id="WP_145358883.1">
    <property type="nucleotide sequence ID" value="NZ_CP036265.1"/>
</dbReference>
<proteinExistence type="predicted"/>
<keyword evidence="4" id="KW-1185">Reference proteome</keyword>
<feature type="region of interest" description="Disordered" evidence="1">
    <location>
        <begin position="1"/>
        <end position="27"/>
    </location>
</feature>
<sequence>MNAVLQSAATAPPAWPDRLDPDAPPAALPRMTREEYLAFDNAAVRTRYEWVDGKVRLMTGGTFNHALVGMNLVAILNAALRPLRHQGGPSLAALGQTMRTRIPDGPYYYPDAVAGPIPPVLEDDGQNTLLDPVLIAEVLSPSTARIDRGEKRREYLRIPTLENYLIVQPNLREVLRLTRDASSPENPRWAEKRFRDEDVDLPRFGVTLPMAALYEDCTLGERIA</sequence>
<feature type="domain" description="Putative restriction endonuclease" evidence="2">
    <location>
        <begin position="34"/>
        <end position="201"/>
    </location>
</feature>
<dbReference type="CDD" id="cd06260">
    <property type="entry name" value="DUF820-like"/>
    <property type="match status" value="1"/>
</dbReference>
<dbReference type="Gene3D" id="3.90.1570.10">
    <property type="entry name" value="tt1808, chain A"/>
    <property type="match status" value="1"/>
</dbReference>
<name>A0A517P9F4_9PLAN</name>
<dbReference type="InterPro" id="IPR012296">
    <property type="entry name" value="Nuclease_put_TT1808"/>
</dbReference>
<dbReference type="SUPFAM" id="SSF52980">
    <property type="entry name" value="Restriction endonuclease-like"/>
    <property type="match status" value="1"/>
</dbReference>
<dbReference type="PANTHER" id="PTHR36558">
    <property type="entry name" value="GLR1098 PROTEIN"/>
    <property type="match status" value="1"/>
</dbReference>
<evidence type="ECO:0000259" key="2">
    <source>
        <dbReference type="Pfam" id="PF05685"/>
    </source>
</evidence>
<dbReference type="Pfam" id="PF05685">
    <property type="entry name" value="Uma2"/>
    <property type="match status" value="1"/>
</dbReference>
<evidence type="ECO:0000256" key="1">
    <source>
        <dbReference type="SAM" id="MobiDB-lite"/>
    </source>
</evidence>
<evidence type="ECO:0000313" key="3">
    <source>
        <dbReference type="EMBL" id="QDT16001.1"/>
    </source>
</evidence>
<dbReference type="InterPro" id="IPR008538">
    <property type="entry name" value="Uma2"/>
</dbReference>
<dbReference type="InterPro" id="IPR011335">
    <property type="entry name" value="Restrct_endonuc-II-like"/>
</dbReference>
<dbReference type="KEGG" id="acaf:CA12_20990"/>
<organism evidence="3 4">
    <name type="scientific">Alienimonas californiensis</name>
    <dbReference type="NCBI Taxonomy" id="2527989"/>
    <lineage>
        <taxon>Bacteria</taxon>
        <taxon>Pseudomonadati</taxon>
        <taxon>Planctomycetota</taxon>
        <taxon>Planctomycetia</taxon>
        <taxon>Planctomycetales</taxon>
        <taxon>Planctomycetaceae</taxon>
        <taxon>Alienimonas</taxon>
    </lineage>
</organism>